<sequence length="36" mass="4331">MIRHSKLGRKLEYFLKFQKKVQCIQLCDLSDCNTRS</sequence>
<reference evidence="1" key="1">
    <citation type="submission" date="2014-11" db="EMBL/GenBank/DDBJ databases">
        <authorList>
            <person name="Amaro Gonzalez C."/>
        </authorList>
    </citation>
    <scope>NUCLEOTIDE SEQUENCE</scope>
</reference>
<accession>A0A0E9RRK1</accession>
<name>A0A0E9RRK1_ANGAN</name>
<organism evidence="1">
    <name type="scientific">Anguilla anguilla</name>
    <name type="common">European freshwater eel</name>
    <name type="synonym">Muraena anguilla</name>
    <dbReference type="NCBI Taxonomy" id="7936"/>
    <lineage>
        <taxon>Eukaryota</taxon>
        <taxon>Metazoa</taxon>
        <taxon>Chordata</taxon>
        <taxon>Craniata</taxon>
        <taxon>Vertebrata</taxon>
        <taxon>Euteleostomi</taxon>
        <taxon>Actinopterygii</taxon>
        <taxon>Neopterygii</taxon>
        <taxon>Teleostei</taxon>
        <taxon>Anguilliformes</taxon>
        <taxon>Anguillidae</taxon>
        <taxon>Anguilla</taxon>
    </lineage>
</organism>
<dbReference type="EMBL" id="GBXM01077562">
    <property type="protein sequence ID" value="JAH31015.1"/>
    <property type="molecule type" value="Transcribed_RNA"/>
</dbReference>
<evidence type="ECO:0000313" key="1">
    <source>
        <dbReference type="EMBL" id="JAH31015.1"/>
    </source>
</evidence>
<reference evidence="1" key="2">
    <citation type="journal article" date="2015" name="Fish Shellfish Immunol.">
        <title>Early steps in the European eel (Anguilla anguilla)-Vibrio vulnificus interaction in the gills: Role of the RtxA13 toxin.</title>
        <authorList>
            <person name="Callol A."/>
            <person name="Pajuelo D."/>
            <person name="Ebbesson L."/>
            <person name="Teles M."/>
            <person name="MacKenzie S."/>
            <person name="Amaro C."/>
        </authorList>
    </citation>
    <scope>NUCLEOTIDE SEQUENCE</scope>
</reference>
<dbReference type="AlphaFoldDB" id="A0A0E9RRK1"/>
<protein>
    <submittedName>
        <fullName evidence="1">Uncharacterized protein</fullName>
    </submittedName>
</protein>
<proteinExistence type="predicted"/>